<name>G9MG35_HYPVG</name>
<dbReference type="InterPro" id="IPR046676">
    <property type="entry name" value="DUF6546"/>
</dbReference>
<reference evidence="2 3" key="1">
    <citation type="journal article" date="2011" name="Genome Biol.">
        <title>Comparative genome sequence analysis underscores mycoparasitism as the ancestral life style of Trichoderma.</title>
        <authorList>
            <person name="Kubicek C.P."/>
            <person name="Herrera-Estrella A."/>
            <person name="Seidl-Seiboth V."/>
            <person name="Martinez D.A."/>
            <person name="Druzhinina I.S."/>
            <person name="Thon M."/>
            <person name="Zeilinger S."/>
            <person name="Casas-Flores S."/>
            <person name="Horwitz B.A."/>
            <person name="Mukherjee P.K."/>
            <person name="Mukherjee M."/>
            <person name="Kredics L."/>
            <person name="Alcaraz L.D."/>
            <person name="Aerts A."/>
            <person name="Antal Z."/>
            <person name="Atanasova L."/>
            <person name="Cervantes-Badillo M.G."/>
            <person name="Challacombe J."/>
            <person name="Chertkov O."/>
            <person name="McCluskey K."/>
            <person name="Coulpier F."/>
            <person name="Deshpande N."/>
            <person name="von Doehren H."/>
            <person name="Ebbole D.J."/>
            <person name="Esquivel-Naranjo E.U."/>
            <person name="Fekete E."/>
            <person name="Flipphi M."/>
            <person name="Glaser F."/>
            <person name="Gomez-Rodriguez E.Y."/>
            <person name="Gruber S."/>
            <person name="Han C."/>
            <person name="Henrissat B."/>
            <person name="Hermosa R."/>
            <person name="Hernandez-Onate M."/>
            <person name="Karaffa L."/>
            <person name="Kosti I."/>
            <person name="Le Crom S."/>
            <person name="Lindquist E."/>
            <person name="Lucas S."/>
            <person name="Luebeck M."/>
            <person name="Luebeck P.S."/>
            <person name="Margeot A."/>
            <person name="Metz B."/>
            <person name="Misra M."/>
            <person name="Nevalainen H."/>
            <person name="Omann M."/>
            <person name="Packer N."/>
            <person name="Perrone G."/>
            <person name="Uresti-Rivera E.E."/>
            <person name="Salamov A."/>
            <person name="Schmoll M."/>
            <person name="Seiboth B."/>
            <person name="Shapiro H."/>
            <person name="Sukno S."/>
            <person name="Tamayo-Ramos J.A."/>
            <person name="Tisch D."/>
            <person name="Wiest A."/>
            <person name="Wilkinson H.H."/>
            <person name="Zhang M."/>
            <person name="Coutinho P.M."/>
            <person name="Kenerley C.M."/>
            <person name="Monte E."/>
            <person name="Baker S.E."/>
            <person name="Grigoriev I.V."/>
        </authorList>
    </citation>
    <scope>NUCLEOTIDE SEQUENCE [LARGE SCALE GENOMIC DNA]</scope>
    <source>
        <strain evidence="3">Gv29-8 / FGSC 10586</strain>
    </source>
</reference>
<dbReference type="VEuPathDB" id="FungiDB:TRIVIDRAFT_63786"/>
<feature type="domain" description="DUF6546" evidence="1">
    <location>
        <begin position="345"/>
        <end position="548"/>
    </location>
</feature>
<evidence type="ECO:0000313" key="2">
    <source>
        <dbReference type="EMBL" id="EHK26485.1"/>
    </source>
</evidence>
<dbReference type="EMBL" id="ABDF02000002">
    <property type="protein sequence ID" value="EHK26485.1"/>
    <property type="molecule type" value="Genomic_DNA"/>
</dbReference>
<dbReference type="STRING" id="413071.G9MG35"/>
<sequence>MFPLLYNQLLLVGVPHLAHRKSLCSIQSFSFAIIPDVITTVTHANLQRAYYQPKLLPIEVQMMVLKLLQSHNNGGTTSNYAAVSKEWQLYFETFNFRRLILGQSCIQEFSRIVRQHRRGMVKHVWLRVKLARYLCPACEWPEKPLEIIENNQIFTAALYRLLDILSSWKKSGQHGVSNGGLVLELSAYSPSDSEHHFRYPLGKDDYPHKYDENSIVDDTVKFGPLEDSPENSLSEDNITHEFSHMPYLGKTRGACRLFGSLIKLDYRRLDIPKANRRLPGVSVVKGLLHRRRYPRSFHPDTLRKIFESLHGLENMMLEPLIQDYPCLDKNAQRGFDVFLRQIGSLKRLSIYGDHEYYGKNRYKPYGMLPSLGWTLADESHSLEHLSIAFLADAKDFFRDFWPGYAPKSVDISRSGVQRALMSHLSSSQRRAIGKPRKSPDFERRLSKEFKLISGKQRIPYSIYKPTWPNLESLALTSSLLDEGTDSESINNLLRAAAGAALKMPKLQIMEMFNERSSSIFIFQYCRNLAGIPTITPSSTWHHPLEPEVSYKNT</sequence>
<keyword evidence="3" id="KW-1185">Reference proteome</keyword>
<comment type="caution">
    <text evidence="2">The sequence shown here is derived from an EMBL/GenBank/DDBJ whole genome shotgun (WGS) entry which is preliminary data.</text>
</comment>
<dbReference type="HOGENOM" id="CLU_023464_2_1_1"/>
<dbReference type="AlphaFoldDB" id="G9MG35"/>
<proteinExistence type="predicted"/>
<dbReference type="GeneID" id="25796521"/>
<evidence type="ECO:0000313" key="3">
    <source>
        <dbReference type="Proteomes" id="UP000007115"/>
    </source>
</evidence>
<dbReference type="InParanoid" id="G9MG35"/>
<accession>G9MG35</accession>
<dbReference type="RefSeq" id="XP_013960690.1">
    <property type="nucleotide sequence ID" value="XM_014105215.1"/>
</dbReference>
<protein>
    <recommendedName>
        <fullName evidence="1">DUF6546 domain-containing protein</fullName>
    </recommendedName>
</protein>
<dbReference type="OrthoDB" id="4802432at2759"/>
<organism evidence="2 3">
    <name type="scientific">Hypocrea virens (strain Gv29-8 / FGSC 10586)</name>
    <name type="common">Gliocladium virens</name>
    <name type="synonym">Trichoderma virens</name>
    <dbReference type="NCBI Taxonomy" id="413071"/>
    <lineage>
        <taxon>Eukaryota</taxon>
        <taxon>Fungi</taxon>
        <taxon>Dikarya</taxon>
        <taxon>Ascomycota</taxon>
        <taxon>Pezizomycotina</taxon>
        <taxon>Sordariomycetes</taxon>
        <taxon>Hypocreomycetidae</taxon>
        <taxon>Hypocreales</taxon>
        <taxon>Hypocreaceae</taxon>
        <taxon>Trichoderma</taxon>
    </lineage>
</organism>
<dbReference type="Proteomes" id="UP000007115">
    <property type="component" value="Unassembled WGS sequence"/>
</dbReference>
<dbReference type="eggNOG" id="ENOG502T600">
    <property type="taxonomic scope" value="Eukaryota"/>
</dbReference>
<dbReference type="OMA" id="CPACEWP"/>
<gene>
    <name evidence="2" type="ORF">TRIVIDRAFT_63786</name>
</gene>
<dbReference type="Pfam" id="PF20183">
    <property type="entry name" value="DUF6546"/>
    <property type="match status" value="1"/>
</dbReference>
<evidence type="ECO:0000259" key="1">
    <source>
        <dbReference type="Pfam" id="PF20183"/>
    </source>
</evidence>